<reference evidence="3" key="1">
    <citation type="submission" date="2019-12" db="EMBL/GenBank/DDBJ databases">
        <title>Compelete sequence of Tn6502.</title>
        <authorList>
            <person name="Zhou D."/>
        </authorList>
    </citation>
    <scope>NUCLEOTIDE SEQUENCE</scope>
    <source>
        <strain evidence="3">G426</strain>
        <plasmid evidence="3">pG426-FII</plasmid>
    </source>
</reference>
<evidence type="ECO:0000256" key="1">
    <source>
        <dbReference type="SAM" id="SignalP"/>
    </source>
</evidence>
<evidence type="ECO:0000313" key="3">
    <source>
        <dbReference type="EMBL" id="QIS34374.1"/>
    </source>
</evidence>
<protein>
    <submittedName>
        <fullName evidence="3">Hpa2 protein</fullName>
    </submittedName>
</protein>
<feature type="signal peptide" evidence="1">
    <location>
        <begin position="1"/>
        <end position="19"/>
    </location>
</feature>
<dbReference type="SUPFAM" id="SSF53955">
    <property type="entry name" value="Lysozyme-like"/>
    <property type="match status" value="1"/>
</dbReference>
<dbReference type="Gene3D" id="1.10.530.10">
    <property type="match status" value="1"/>
</dbReference>
<feature type="chain" id="PRO_5026148206" evidence="1">
    <location>
        <begin position="20"/>
        <end position="179"/>
    </location>
</feature>
<dbReference type="AlphaFoldDB" id="A0A6H0A435"/>
<proteinExistence type="predicted"/>
<sequence length="179" mass="19815">MKISLFPTALLVMSLSAGAAPQMCFDQAGKDYQIDPLLLMSISIKESRLKPKAINGSNRDGTEDVCGMQVNSSHYGKLKKFNISRERLLNDPCICVYSGAWVLARNFQSYGRNWDSVGMYNTGPNKKMIDRRRAYARDIKNIYRVLLARKDIIAQRAGGSGEMVSGAGVQMDSPSILAQ</sequence>
<keyword evidence="1" id="KW-0732">Signal</keyword>
<evidence type="ECO:0000259" key="2">
    <source>
        <dbReference type="Pfam" id="PF01464"/>
    </source>
</evidence>
<dbReference type="Pfam" id="PF01464">
    <property type="entry name" value="SLT"/>
    <property type="match status" value="1"/>
</dbReference>
<dbReference type="CDD" id="cd13400">
    <property type="entry name" value="LT_IagB-like"/>
    <property type="match status" value="1"/>
</dbReference>
<geneLocation type="plasmid" evidence="3">
    <name>pG426-FII</name>
</geneLocation>
<dbReference type="EMBL" id="MN842294">
    <property type="protein sequence ID" value="QIS34374.1"/>
    <property type="molecule type" value="Genomic_DNA"/>
</dbReference>
<dbReference type="InterPro" id="IPR008258">
    <property type="entry name" value="Transglycosylase_SLT_dom_1"/>
</dbReference>
<accession>A0A6H0A435</accession>
<dbReference type="InterPro" id="IPR023346">
    <property type="entry name" value="Lysozyme-like_dom_sf"/>
</dbReference>
<organism evidence="3">
    <name type="scientific">Leclercia adecarboxylata</name>
    <dbReference type="NCBI Taxonomy" id="83655"/>
    <lineage>
        <taxon>Bacteria</taxon>
        <taxon>Pseudomonadati</taxon>
        <taxon>Pseudomonadota</taxon>
        <taxon>Gammaproteobacteria</taxon>
        <taxon>Enterobacterales</taxon>
        <taxon>Enterobacteriaceae</taxon>
        <taxon>Leclercia</taxon>
    </lineage>
</organism>
<name>A0A6H0A435_9ENTR</name>
<feature type="domain" description="Transglycosylase SLT" evidence="2">
    <location>
        <begin position="23"/>
        <end position="142"/>
    </location>
</feature>
<dbReference type="RefSeq" id="WP_181726300.1">
    <property type="nucleotide sequence ID" value="NZ_JASGNS010000002.1"/>
</dbReference>
<keyword evidence="3" id="KW-0614">Plasmid</keyword>